<dbReference type="Pfam" id="PF01221">
    <property type="entry name" value="Dynein_light"/>
    <property type="match status" value="1"/>
</dbReference>
<dbReference type="SUPFAM" id="SSF54648">
    <property type="entry name" value="DLC"/>
    <property type="match status" value="1"/>
</dbReference>
<dbReference type="InterPro" id="IPR037177">
    <property type="entry name" value="DLC_sf"/>
</dbReference>
<proteinExistence type="predicted"/>
<dbReference type="Proteomes" id="UP000014978">
    <property type="component" value="Unassembled WGS sequence"/>
</dbReference>
<dbReference type="CDD" id="cd21450">
    <property type="entry name" value="DLC-like_DYNLL1-like"/>
    <property type="match status" value="1"/>
</dbReference>
<dbReference type="AlphaFoldDB" id="S7XPX1"/>
<protein>
    <submittedName>
        <fullName evidence="1">Dynein light chain like protein</fullName>
    </submittedName>
</protein>
<dbReference type="InterPro" id="IPR001372">
    <property type="entry name" value="Dynein_light_chain_typ-1/2"/>
</dbReference>
<name>S7XPX1_SPRLO</name>
<dbReference type="VEuPathDB" id="MicrosporidiaDB:SLOPH_2076"/>
<dbReference type="EMBL" id="ATCN01001093">
    <property type="protein sequence ID" value="EPR78008.1"/>
    <property type="molecule type" value="Genomic_DNA"/>
</dbReference>
<sequence length="112" mass="12972">MSEKSSTKEEKTVDPMEELIKILNCEMSETMEETIKKIILKNIKEKKGVIEEIDIKKLTNDIYKKMEKTYGTGWNVFVGGYFSGCCTYEENHYAEFQVGKNRAVIFKMPAVK</sequence>
<gene>
    <name evidence="1" type="ORF">SLOPH_2076</name>
</gene>
<dbReference type="OrthoDB" id="6506078at2759"/>
<comment type="caution">
    <text evidence="1">The sequence shown here is derived from an EMBL/GenBank/DDBJ whole genome shotgun (WGS) entry which is preliminary data.</text>
</comment>
<organism evidence="1 2">
    <name type="scientific">Spraguea lophii (strain 42_110)</name>
    <name type="common">Microsporidian parasite</name>
    <dbReference type="NCBI Taxonomy" id="1358809"/>
    <lineage>
        <taxon>Eukaryota</taxon>
        <taxon>Fungi</taxon>
        <taxon>Fungi incertae sedis</taxon>
        <taxon>Microsporidia</taxon>
        <taxon>Spragueidae</taxon>
        <taxon>Spraguea</taxon>
    </lineage>
</organism>
<keyword evidence="2" id="KW-1185">Reference proteome</keyword>
<reference evidence="2" key="1">
    <citation type="journal article" date="2013" name="PLoS Genet.">
        <title>The genome of Spraguea lophii and the basis of host-microsporidian interactions.</title>
        <authorList>
            <person name="Campbell S.E."/>
            <person name="Williams T.A."/>
            <person name="Yousuf A."/>
            <person name="Soanes D.M."/>
            <person name="Paszkiewicz K.H."/>
            <person name="Williams B.A.P."/>
        </authorList>
    </citation>
    <scope>NUCLEOTIDE SEQUENCE [LARGE SCALE GENOMIC DNA]</scope>
    <source>
        <strain evidence="2">42_110</strain>
    </source>
</reference>
<dbReference type="HOGENOM" id="CLU_175762_0_0_1"/>
<dbReference type="InParanoid" id="S7XPX1"/>
<evidence type="ECO:0000313" key="1">
    <source>
        <dbReference type="EMBL" id="EPR78008.1"/>
    </source>
</evidence>
<dbReference type="Gene3D" id="3.30.740.10">
    <property type="entry name" value="Protein Inhibitor Of Neuronal Nitric Oxide Synthase"/>
    <property type="match status" value="1"/>
</dbReference>
<dbReference type="SMART" id="SM01375">
    <property type="entry name" value="Dynein_light"/>
    <property type="match status" value="1"/>
</dbReference>
<accession>S7XPX1</accession>
<dbReference type="GO" id="GO:0030286">
    <property type="term" value="C:dynein complex"/>
    <property type="evidence" value="ECO:0007669"/>
    <property type="project" value="InterPro"/>
</dbReference>
<evidence type="ECO:0000313" key="2">
    <source>
        <dbReference type="Proteomes" id="UP000014978"/>
    </source>
</evidence>
<dbReference type="GO" id="GO:0007017">
    <property type="term" value="P:microtubule-based process"/>
    <property type="evidence" value="ECO:0007669"/>
    <property type="project" value="InterPro"/>
</dbReference>